<sequence length="206" mass="21536">MATTHRDPAQRPRRLRLPRPRTRAALAWGVLLSTGALITMAGFVDAEWAALGEDGIGTGTFDLRISTDGETWHDQTSPTEPLTVPIPGGDSLAPGGDPVSTEIHVRNASEVYTSSLVLDVTQDPEQDATAGAADLLAALELTVAADGGSPQTVGYADLENYRLPNLAAGETVTITLTMALPDTVGNELQGQRVPLLAELSGESVPS</sequence>
<evidence type="ECO:0000313" key="1">
    <source>
        <dbReference type="EMBL" id="MFC7405014.1"/>
    </source>
</evidence>
<organism evidence="1 2">
    <name type="scientific">Georgenia alba</name>
    <dbReference type="NCBI Taxonomy" id="2233858"/>
    <lineage>
        <taxon>Bacteria</taxon>
        <taxon>Bacillati</taxon>
        <taxon>Actinomycetota</taxon>
        <taxon>Actinomycetes</taxon>
        <taxon>Micrococcales</taxon>
        <taxon>Bogoriellaceae</taxon>
        <taxon>Georgenia</taxon>
    </lineage>
</organism>
<accession>A0ABW2Q7J2</accession>
<evidence type="ECO:0000313" key="2">
    <source>
        <dbReference type="Proteomes" id="UP001596455"/>
    </source>
</evidence>
<reference evidence="2" key="1">
    <citation type="journal article" date="2019" name="Int. J. Syst. Evol. Microbiol.">
        <title>The Global Catalogue of Microorganisms (GCM) 10K type strain sequencing project: providing services to taxonomists for standard genome sequencing and annotation.</title>
        <authorList>
            <consortium name="The Broad Institute Genomics Platform"/>
            <consortium name="The Broad Institute Genome Sequencing Center for Infectious Disease"/>
            <person name="Wu L."/>
            <person name="Ma J."/>
        </authorList>
    </citation>
    <scope>NUCLEOTIDE SEQUENCE [LARGE SCALE GENOMIC DNA]</scope>
    <source>
        <strain evidence="2">JCM 1490</strain>
    </source>
</reference>
<dbReference type="EMBL" id="JBHTCQ010000001">
    <property type="protein sequence ID" value="MFC7405014.1"/>
    <property type="molecule type" value="Genomic_DNA"/>
</dbReference>
<protein>
    <recommendedName>
        <fullName evidence="3">Ribosomally synthesized peptide with SipW-like signal peptide</fullName>
    </recommendedName>
</protein>
<dbReference type="Proteomes" id="UP001596455">
    <property type="component" value="Unassembled WGS sequence"/>
</dbReference>
<keyword evidence="2" id="KW-1185">Reference proteome</keyword>
<evidence type="ECO:0008006" key="3">
    <source>
        <dbReference type="Google" id="ProtNLM"/>
    </source>
</evidence>
<proteinExistence type="predicted"/>
<comment type="caution">
    <text evidence="1">The sequence shown here is derived from an EMBL/GenBank/DDBJ whole genome shotgun (WGS) entry which is preliminary data.</text>
</comment>
<gene>
    <name evidence="1" type="ORF">ACFQQL_07820</name>
</gene>
<dbReference type="RefSeq" id="WP_382392951.1">
    <property type="nucleotide sequence ID" value="NZ_JBHTCQ010000001.1"/>
</dbReference>
<name>A0ABW2Q7J2_9MICO</name>